<organism evidence="3 4">
    <name type="scientific">Filimonas lacunae</name>
    <dbReference type="NCBI Taxonomy" id="477680"/>
    <lineage>
        <taxon>Bacteria</taxon>
        <taxon>Pseudomonadati</taxon>
        <taxon>Bacteroidota</taxon>
        <taxon>Chitinophagia</taxon>
        <taxon>Chitinophagales</taxon>
        <taxon>Chitinophagaceae</taxon>
        <taxon>Filimonas</taxon>
    </lineage>
</organism>
<dbReference type="GO" id="GO:0016491">
    <property type="term" value="F:oxidoreductase activity"/>
    <property type="evidence" value="ECO:0007669"/>
    <property type="project" value="InterPro"/>
</dbReference>
<dbReference type="PANTHER" id="PTHR42852">
    <property type="entry name" value="THIOL:DISULFIDE INTERCHANGE PROTEIN DSBE"/>
    <property type="match status" value="1"/>
</dbReference>
<dbReference type="CDD" id="cd02966">
    <property type="entry name" value="TlpA_like_family"/>
    <property type="match status" value="1"/>
</dbReference>
<gene>
    <name evidence="3" type="ORF">SAMN05421788_103512</name>
</gene>
<sequence length="420" mass="47157">MYMKKVTVLVMAVLAFGQFAAAQNKLTTGKWRALLHRADGNDIVFNFQLAWQKSKPVLYILNAAEKLAVTDVQLQGDSMNFNMPFFESAFRTRIFSKDSISGVWVKATSSGKNIEMPFTASTRYTYRFQPQAGSTAGTVTGKWSVQFLDKEGKPDEPAIGVFTQKGKAVTGSILTPTGDYRFLEGRMNGNTLLLSTFDGSHAFVIRAELKEGKLTDGMFYAGLTSKQGWTAVRNDTATLPDLAAMYVKKGEEGYPDFRFKDMEGKEVSIKDDRFKNKVVIIQLMGSWCPNCMDETAFLSEYYRKNQARGVEIVALAYEYTTDFNRSQQSLRKFQQRFNVTYPILITGVSVTDTLRTEKTLPQFTRIKSFPTSIILDRTGKVRKIDNGFVGPGTGAYFTTYKNEFEKLMNELLAEGAVTKP</sequence>
<dbReference type="PANTHER" id="PTHR42852:SF17">
    <property type="entry name" value="THIOREDOXIN-LIKE PROTEIN HI_1115"/>
    <property type="match status" value="1"/>
</dbReference>
<feature type="domain" description="Thioredoxin" evidence="2">
    <location>
        <begin position="248"/>
        <end position="413"/>
    </location>
</feature>
<name>A0A173MKK1_9BACT</name>
<feature type="signal peptide" evidence="1">
    <location>
        <begin position="1"/>
        <end position="22"/>
    </location>
</feature>
<feature type="chain" id="PRO_5030023099" evidence="1">
    <location>
        <begin position="23"/>
        <end position="420"/>
    </location>
</feature>
<dbReference type="Proteomes" id="UP000186917">
    <property type="component" value="Unassembled WGS sequence"/>
</dbReference>
<reference evidence="4" key="1">
    <citation type="submission" date="2017-01" db="EMBL/GenBank/DDBJ databases">
        <authorList>
            <person name="Varghese N."/>
            <person name="Submissions S."/>
        </authorList>
    </citation>
    <scope>NUCLEOTIDE SEQUENCE [LARGE SCALE GENOMIC DNA]</scope>
    <source>
        <strain evidence="4">DSM 21054</strain>
    </source>
</reference>
<evidence type="ECO:0000313" key="3">
    <source>
        <dbReference type="EMBL" id="SIT10398.1"/>
    </source>
</evidence>
<accession>A0A173MKK1</accession>
<dbReference type="PROSITE" id="PS51352">
    <property type="entry name" value="THIOREDOXIN_2"/>
    <property type="match status" value="1"/>
</dbReference>
<keyword evidence="4" id="KW-1185">Reference proteome</keyword>
<dbReference type="SUPFAM" id="SSF52833">
    <property type="entry name" value="Thioredoxin-like"/>
    <property type="match status" value="1"/>
</dbReference>
<evidence type="ECO:0000313" key="4">
    <source>
        <dbReference type="Proteomes" id="UP000186917"/>
    </source>
</evidence>
<dbReference type="AlphaFoldDB" id="A0A173MKK1"/>
<dbReference type="InterPro" id="IPR013766">
    <property type="entry name" value="Thioredoxin_domain"/>
</dbReference>
<proteinExistence type="predicted"/>
<dbReference type="KEGG" id="fln:FLA_4208"/>
<dbReference type="Pfam" id="PF08534">
    <property type="entry name" value="Redoxin"/>
    <property type="match status" value="1"/>
</dbReference>
<evidence type="ECO:0000256" key="1">
    <source>
        <dbReference type="SAM" id="SignalP"/>
    </source>
</evidence>
<keyword evidence="1" id="KW-0732">Signal</keyword>
<evidence type="ECO:0000259" key="2">
    <source>
        <dbReference type="PROSITE" id="PS51352"/>
    </source>
</evidence>
<protein>
    <submittedName>
        <fullName evidence="3">Peroxiredoxin</fullName>
    </submittedName>
</protein>
<dbReference type="Gene3D" id="3.40.30.10">
    <property type="entry name" value="Glutaredoxin"/>
    <property type="match status" value="1"/>
</dbReference>
<dbReference type="STRING" id="477680.SAMN05421788_103512"/>
<dbReference type="InterPro" id="IPR036249">
    <property type="entry name" value="Thioredoxin-like_sf"/>
</dbReference>
<dbReference type="InterPro" id="IPR013740">
    <property type="entry name" value="Redoxin"/>
</dbReference>
<dbReference type="InterPro" id="IPR050553">
    <property type="entry name" value="Thioredoxin_ResA/DsbE_sf"/>
</dbReference>
<dbReference type="EMBL" id="FTOR01000003">
    <property type="protein sequence ID" value="SIT10398.1"/>
    <property type="molecule type" value="Genomic_DNA"/>
</dbReference>